<dbReference type="AlphaFoldDB" id="A0A6J7E5F7"/>
<evidence type="ECO:0000313" key="1">
    <source>
        <dbReference type="EMBL" id="CAB4877288.1"/>
    </source>
</evidence>
<accession>A0A6J7E5F7</accession>
<gene>
    <name evidence="1" type="ORF">UFOPK3423_01070</name>
</gene>
<protein>
    <submittedName>
        <fullName evidence="1">Unannotated protein</fullName>
    </submittedName>
</protein>
<name>A0A6J7E5F7_9ZZZZ</name>
<dbReference type="EMBL" id="CAFBLQ010000116">
    <property type="protein sequence ID" value="CAB4877288.1"/>
    <property type="molecule type" value="Genomic_DNA"/>
</dbReference>
<reference evidence="1" key="1">
    <citation type="submission" date="2020-05" db="EMBL/GenBank/DDBJ databases">
        <authorList>
            <person name="Chiriac C."/>
            <person name="Salcher M."/>
            <person name="Ghai R."/>
            <person name="Kavagutti S V."/>
        </authorList>
    </citation>
    <scope>NUCLEOTIDE SEQUENCE</scope>
</reference>
<sequence>MTVSISVIPSNRRGVWYVRARPSSAIWRAERPTTGWPITPTAPSLGESVPEISEITVDLPAPFGPISAVT</sequence>
<proteinExistence type="predicted"/>
<organism evidence="1">
    <name type="scientific">freshwater metagenome</name>
    <dbReference type="NCBI Taxonomy" id="449393"/>
    <lineage>
        <taxon>unclassified sequences</taxon>
        <taxon>metagenomes</taxon>
        <taxon>ecological metagenomes</taxon>
    </lineage>
</organism>